<dbReference type="OrthoDB" id="45670at2759"/>
<evidence type="ECO:0000313" key="2">
    <source>
        <dbReference type="EMBL" id="CAH2207655.1"/>
    </source>
</evidence>
<protein>
    <submittedName>
        <fullName evidence="2">Jg18119 protein</fullName>
    </submittedName>
</protein>
<dbReference type="EMBL" id="CAKXAJ010000890">
    <property type="protein sequence ID" value="CAH2207655.1"/>
    <property type="molecule type" value="Genomic_DNA"/>
</dbReference>
<evidence type="ECO:0000256" key="1">
    <source>
        <dbReference type="SAM" id="SignalP"/>
    </source>
</evidence>
<keyword evidence="1" id="KW-0732">Signal</keyword>
<feature type="non-terminal residue" evidence="2">
    <location>
        <position position="155"/>
    </location>
</feature>
<reference evidence="2" key="1">
    <citation type="submission" date="2022-03" db="EMBL/GenBank/DDBJ databases">
        <authorList>
            <person name="Lindestad O."/>
        </authorList>
    </citation>
    <scope>NUCLEOTIDE SEQUENCE</scope>
</reference>
<feature type="signal peptide" evidence="1">
    <location>
        <begin position="1"/>
        <end position="24"/>
    </location>
</feature>
<accession>A0A8S4QET2</accession>
<proteinExistence type="predicted"/>
<name>A0A8S4QET2_9NEOP</name>
<dbReference type="AlphaFoldDB" id="A0A8S4QET2"/>
<sequence length="155" mass="18145">MFKKYLILLFSSVLFTATATHVKGEFTTQDFFKFLVKFGFQKTDIHFQKETYGYIFGNITSNENFKYPVTFAVLDRPHFLHYYKSRDISDKESACQVMFQHLNGSAYHPKCNVNGQDLFRRIPCPEGKLCVDEDTSWNVVKHNQFTYVIQNNGQP</sequence>
<organism evidence="2 3">
    <name type="scientific">Pararge aegeria aegeria</name>
    <dbReference type="NCBI Taxonomy" id="348720"/>
    <lineage>
        <taxon>Eukaryota</taxon>
        <taxon>Metazoa</taxon>
        <taxon>Ecdysozoa</taxon>
        <taxon>Arthropoda</taxon>
        <taxon>Hexapoda</taxon>
        <taxon>Insecta</taxon>
        <taxon>Pterygota</taxon>
        <taxon>Neoptera</taxon>
        <taxon>Endopterygota</taxon>
        <taxon>Lepidoptera</taxon>
        <taxon>Glossata</taxon>
        <taxon>Ditrysia</taxon>
        <taxon>Papilionoidea</taxon>
        <taxon>Nymphalidae</taxon>
        <taxon>Satyrinae</taxon>
        <taxon>Satyrini</taxon>
        <taxon>Parargina</taxon>
        <taxon>Pararge</taxon>
    </lineage>
</organism>
<dbReference type="Proteomes" id="UP000838756">
    <property type="component" value="Unassembled WGS sequence"/>
</dbReference>
<comment type="caution">
    <text evidence="2">The sequence shown here is derived from an EMBL/GenBank/DDBJ whole genome shotgun (WGS) entry which is preliminary data.</text>
</comment>
<feature type="chain" id="PRO_5035949933" evidence="1">
    <location>
        <begin position="25"/>
        <end position="155"/>
    </location>
</feature>
<keyword evidence="3" id="KW-1185">Reference proteome</keyword>
<evidence type="ECO:0000313" key="3">
    <source>
        <dbReference type="Proteomes" id="UP000838756"/>
    </source>
</evidence>
<gene>
    <name evidence="2" type="primary">jg18119</name>
    <name evidence="2" type="ORF">PAEG_LOCUS275</name>
</gene>